<gene>
    <name evidence="3" type="ORF">DXX99_01165</name>
</gene>
<dbReference type="OrthoDB" id="3493at2"/>
<dbReference type="GO" id="GO:0035438">
    <property type="term" value="F:cyclic-di-GMP binding"/>
    <property type="evidence" value="ECO:0007669"/>
    <property type="project" value="InterPro"/>
</dbReference>
<evidence type="ECO:0000313" key="4">
    <source>
        <dbReference type="Proteomes" id="UP000256329"/>
    </source>
</evidence>
<dbReference type="Pfam" id="PF07238">
    <property type="entry name" value="PilZ"/>
    <property type="match status" value="1"/>
</dbReference>
<proteinExistence type="predicted"/>
<sequence>MNAKLPELAVSQRIQVAREESEEYYVSTVEDITDDAIFIALPYRQRHPLLLEAGDRVKVLFPGENECFWFSTVVKSRLEEGKVILYALALPSTIKRVQRRRDVRLYETMQVFFAPYREGEEPDFKPTLALDLSAGGIRIASPRPYEPGTVLWIKFSLPLRNEEFTLATPARVVRCEPVVLEGKKLYHLGLEFLNLSRSQKDKIFSYVFWRMMEQRRLR</sequence>
<name>A0A3D8P8D3_9THEO</name>
<dbReference type="EMBL" id="QSLN01000001">
    <property type="protein sequence ID" value="RDV84689.1"/>
    <property type="molecule type" value="Genomic_DNA"/>
</dbReference>
<feature type="domain" description="Type III secretion system flagellar brake protein YcgR PilZN" evidence="2">
    <location>
        <begin position="11"/>
        <end position="91"/>
    </location>
</feature>
<dbReference type="Gene3D" id="2.40.10.220">
    <property type="entry name" value="predicted glycosyltransferase like domains"/>
    <property type="match status" value="1"/>
</dbReference>
<dbReference type="InterPro" id="IPR009926">
    <property type="entry name" value="T3SS_YcgR_PilZN"/>
</dbReference>
<dbReference type="InterPro" id="IPR009875">
    <property type="entry name" value="PilZ_domain"/>
</dbReference>
<keyword evidence="4" id="KW-1185">Reference proteome</keyword>
<evidence type="ECO:0000259" key="2">
    <source>
        <dbReference type="Pfam" id="PF12945"/>
    </source>
</evidence>
<dbReference type="Pfam" id="PF12945">
    <property type="entry name" value="PilZNR"/>
    <property type="match status" value="1"/>
</dbReference>
<dbReference type="SUPFAM" id="SSF141371">
    <property type="entry name" value="PilZ domain-like"/>
    <property type="match status" value="1"/>
</dbReference>
<feature type="domain" description="PilZ" evidence="1">
    <location>
        <begin position="98"/>
        <end position="208"/>
    </location>
</feature>
<evidence type="ECO:0000259" key="1">
    <source>
        <dbReference type="Pfam" id="PF07238"/>
    </source>
</evidence>
<evidence type="ECO:0000313" key="3">
    <source>
        <dbReference type="EMBL" id="RDV84689.1"/>
    </source>
</evidence>
<accession>A0A3D8P8D3</accession>
<reference evidence="3 4" key="1">
    <citation type="submission" date="2018-08" db="EMBL/GenBank/DDBJ databases">
        <title>Form III RuBisCO-mediated autotrophy in Thermodesulfobium bacteria.</title>
        <authorList>
            <person name="Toshchakov S.V."/>
            <person name="Kublanov I.V."/>
            <person name="Frolov E."/>
            <person name="Bonch-Osmolovskaya E.A."/>
            <person name="Tourova T.P."/>
            <person name="Chernych N.A."/>
            <person name="Lebedinsky A.V."/>
        </authorList>
    </citation>
    <scope>NUCLEOTIDE SEQUENCE [LARGE SCALE GENOMIC DNA]</scope>
    <source>
        <strain evidence="3 4">SR</strain>
    </source>
</reference>
<comment type="caution">
    <text evidence="3">The sequence shown here is derived from an EMBL/GenBank/DDBJ whole genome shotgun (WGS) entry which is preliminary data.</text>
</comment>
<dbReference type="AlphaFoldDB" id="A0A3D8P8D3"/>
<protein>
    <recommendedName>
        <fullName evidence="5">Flagellar brake protein</fullName>
    </recommendedName>
</protein>
<evidence type="ECO:0008006" key="5">
    <source>
        <dbReference type="Google" id="ProtNLM"/>
    </source>
</evidence>
<dbReference type="RefSeq" id="WP_115791683.1">
    <property type="nucleotide sequence ID" value="NZ_QSLN01000001.1"/>
</dbReference>
<dbReference type="Proteomes" id="UP000256329">
    <property type="component" value="Unassembled WGS sequence"/>
</dbReference>
<organism evidence="3 4">
    <name type="scientific">Ammonifex thiophilus</name>
    <dbReference type="NCBI Taxonomy" id="444093"/>
    <lineage>
        <taxon>Bacteria</taxon>
        <taxon>Bacillati</taxon>
        <taxon>Bacillota</taxon>
        <taxon>Clostridia</taxon>
        <taxon>Thermoanaerobacterales</taxon>
        <taxon>Thermoanaerobacteraceae</taxon>
        <taxon>Ammonifex</taxon>
    </lineage>
</organism>